<reference evidence="2 3" key="1">
    <citation type="submission" date="2019-09" db="EMBL/GenBank/DDBJ databases">
        <title>Genome Sequence of Larkinella sp MA1.</title>
        <authorList>
            <person name="Srinivasan S."/>
        </authorList>
    </citation>
    <scope>NUCLEOTIDE SEQUENCE [LARGE SCALE GENOMIC DNA]</scope>
    <source>
        <strain evidence="2 3">MA1</strain>
    </source>
</reference>
<keyword evidence="3" id="KW-1185">Reference proteome</keyword>
<evidence type="ECO:0000313" key="3">
    <source>
        <dbReference type="Proteomes" id="UP000326344"/>
    </source>
</evidence>
<comment type="caution">
    <text evidence="2">The sequence shown here is derived from an EMBL/GenBank/DDBJ whole genome shotgun (WGS) entry which is preliminary data.</text>
</comment>
<dbReference type="EMBL" id="VTWS01000002">
    <property type="protein sequence ID" value="KAA9354619.1"/>
    <property type="molecule type" value="Genomic_DNA"/>
</dbReference>
<proteinExistence type="predicted"/>
<sequence length="97" mass="11408">MILVLYALLGLAALYIILLLVIVLNTQKVCECSHCHTAMHLERTNRPLYVRRLYDYLPLKYFRCRRCHRTFYLNKNTPDSEPESMKDSAPKPKASYT</sequence>
<protein>
    <submittedName>
        <fullName evidence="2">Uncharacterized protein</fullName>
    </submittedName>
</protein>
<dbReference type="RefSeq" id="WP_150875944.1">
    <property type="nucleotide sequence ID" value="NZ_VTWS01000002.1"/>
</dbReference>
<dbReference type="AlphaFoldDB" id="A0A5N1JFX0"/>
<feature type="region of interest" description="Disordered" evidence="1">
    <location>
        <begin position="74"/>
        <end position="97"/>
    </location>
</feature>
<evidence type="ECO:0000313" key="2">
    <source>
        <dbReference type="EMBL" id="KAA9354619.1"/>
    </source>
</evidence>
<dbReference type="InterPro" id="IPR036280">
    <property type="entry name" value="Multihaem_cyt_sf"/>
</dbReference>
<dbReference type="Proteomes" id="UP000326344">
    <property type="component" value="Unassembled WGS sequence"/>
</dbReference>
<organism evidence="2 3">
    <name type="scientific">Larkinella humicola</name>
    <dbReference type="NCBI Taxonomy" id="2607654"/>
    <lineage>
        <taxon>Bacteria</taxon>
        <taxon>Pseudomonadati</taxon>
        <taxon>Bacteroidota</taxon>
        <taxon>Cytophagia</taxon>
        <taxon>Cytophagales</taxon>
        <taxon>Spirosomataceae</taxon>
        <taxon>Larkinella</taxon>
    </lineage>
</organism>
<accession>A0A5N1JFX0</accession>
<name>A0A5N1JFX0_9BACT</name>
<gene>
    <name evidence="2" type="ORF">F0P93_08410</name>
</gene>
<evidence type="ECO:0000256" key="1">
    <source>
        <dbReference type="SAM" id="MobiDB-lite"/>
    </source>
</evidence>
<dbReference type="SUPFAM" id="SSF48695">
    <property type="entry name" value="Multiheme cytochromes"/>
    <property type="match status" value="1"/>
</dbReference>